<dbReference type="Proteomes" id="UP001056120">
    <property type="component" value="Linkage Group LG08"/>
</dbReference>
<protein>
    <submittedName>
        <fullName evidence="1">Uncharacterized protein</fullName>
    </submittedName>
</protein>
<evidence type="ECO:0000313" key="1">
    <source>
        <dbReference type="EMBL" id="KAI3808159.1"/>
    </source>
</evidence>
<keyword evidence="2" id="KW-1185">Reference proteome</keyword>
<sequence>MDYNYESCYGGYQYNYEYHYSEVWCEICGEPHYTQDCYHYQGYPTDFHQPYWKPYEETTPPQEIQYSALESDSWTPGNLFRHLEEIKVQILKSYPTEQQDDPFKIQESKVIAPTSLVGPSDSKEQEPSSFTSMDQSEVRPDDSEERVTTTFQSRLDFSERLEAKPSKELEERISKEELVGIFNMEAQQGCMEKFGVSITSETTSYEQPDCETNIQDKIMQEEVFTNKQMTRVGPLPYNSDSWPVTKHISESFHESHMPQDRAHHSEDHFSWRKQRSSNENYVTKLSYRGDRLLHYMGFLKFGPGNFKWRWRDLITLFSLDALL</sequence>
<gene>
    <name evidence="1" type="ORF">L1987_24105</name>
</gene>
<reference evidence="1 2" key="2">
    <citation type="journal article" date="2022" name="Mol. Ecol. Resour.">
        <title>The genomes of chicory, endive, great burdock and yacon provide insights into Asteraceae paleo-polyploidization history and plant inulin production.</title>
        <authorList>
            <person name="Fan W."/>
            <person name="Wang S."/>
            <person name="Wang H."/>
            <person name="Wang A."/>
            <person name="Jiang F."/>
            <person name="Liu H."/>
            <person name="Zhao H."/>
            <person name="Xu D."/>
            <person name="Zhang Y."/>
        </authorList>
    </citation>
    <scope>NUCLEOTIDE SEQUENCE [LARGE SCALE GENOMIC DNA]</scope>
    <source>
        <strain evidence="2">cv. Yunnan</strain>
        <tissue evidence="1">Leaves</tissue>
    </source>
</reference>
<reference evidence="2" key="1">
    <citation type="journal article" date="2022" name="Mol. Ecol. Resour.">
        <title>The genomes of chicory, endive, great burdock and yacon provide insights into Asteraceae palaeo-polyploidization history and plant inulin production.</title>
        <authorList>
            <person name="Fan W."/>
            <person name="Wang S."/>
            <person name="Wang H."/>
            <person name="Wang A."/>
            <person name="Jiang F."/>
            <person name="Liu H."/>
            <person name="Zhao H."/>
            <person name="Xu D."/>
            <person name="Zhang Y."/>
        </authorList>
    </citation>
    <scope>NUCLEOTIDE SEQUENCE [LARGE SCALE GENOMIC DNA]</scope>
    <source>
        <strain evidence="2">cv. Yunnan</strain>
    </source>
</reference>
<proteinExistence type="predicted"/>
<comment type="caution">
    <text evidence="1">The sequence shown here is derived from an EMBL/GenBank/DDBJ whole genome shotgun (WGS) entry which is preliminary data.</text>
</comment>
<name>A0ACB9IJR0_9ASTR</name>
<organism evidence="1 2">
    <name type="scientific">Smallanthus sonchifolius</name>
    <dbReference type="NCBI Taxonomy" id="185202"/>
    <lineage>
        <taxon>Eukaryota</taxon>
        <taxon>Viridiplantae</taxon>
        <taxon>Streptophyta</taxon>
        <taxon>Embryophyta</taxon>
        <taxon>Tracheophyta</taxon>
        <taxon>Spermatophyta</taxon>
        <taxon>Magnoliopsida</taxon>
        <taxon>eudicotyledons</taxon>
        <taxon>Gunneridae</taxon>
        <taxon>Pentapetalae</taxon>
        <taxon>asterids</taxon>
        <taxon>campanulids</taxon>
        <taxon>Asterales</taxon>
        <taxon>Asteraceae</taxon>
        <taxon>Asteroideae</taxon>
        <taxon>Heliantheae alliance</taxon>
        <taxon>Millerieae</taxon>
        <taxon>Smallanthus</taxon>
    </lineage>
</organism>
<dbReference type="EMBL" id="CM042025">
    <property type="protein sequence ID" value="KAI3808159.1"/>
    <property type="molecule type" value="Genomic_DNA"/>
</dbReference>
<evidence type="ECO:0000313" key="2">
    <source>
        <dbReference type="Proteomes" id="UP001056120"/>
    </source>
</evidence>
<accession>A0ACB9IJR0</accession>